<accession>A0A4S1CBN7</accession>
<evidence type="ECO:0000256" key="8">
    <source>
        <dbReference type="ARBA" id="ARBA00023136"/>
    </source>
</evidence>
<dbReference type="RefSeq" id="WP_135872063.1">
    <property type="nucleotide sequence ID" value="NZ_SRSC01000004.1"/>
</dbReference>
<dbReference type="GO" id="GO:0005886">
    <property type="term" value="C:plasma membrane"/>
    <property type="evidence" value="ECO:0007669"/>
    <property type="project" value="UniProtKB-SubCell"/>
</dbReference>
<evidence type="ECO:0000313" key="12">
    <source>
        <dbReference type="Proteomes" id="UP000306416"/>
    </source>
</evidence>
<dbReference type="PROSITE" id="PS51379">
    <property type="entry name" value="4FE4S_FER_2"/>
    <property type="match status" value="1"/>
</dbReference>
<evidence type="ECO:0000259" key="10">
    <source>
        <dbReference type="PROSITE" id="PS51379"/>
    </source>
</evidence>
<feature type="transmembrane region" description="Helical" evidence="9">
    <location>
        <begin position="573"/>
        <end position="594"/>
    </location>
</feature>
<dbReference type="GO" id="GO:0046872">
    <property type="term" value="F:metal ion binding"/>
    <property type="evidence" value="ECO:0007669"/>
    <property type="project" value="UniProtKB-KW"/>
</dbReference>
<comment type="caution">
    <text evidence="11">The sequence shown here is derived from an EMBL/GenBank/DDBJ whole genome shotgun (WGS) entry which is preliminary data.</text>
</comment>
<dbReference type="GO" id="GO:0016491">
    <property type="term" value="F:oxidoreductase activity"/>
    <property type="evidence" value="ECO:0007669"/>
    <property type="project" value="UniProtKB-ARBA"/>
</dbReference>
<evidence type="ECO:0000256" key="6">
    <source>
        <dbReference type="ARBA" id="ARBA00023004"/>
    </source>
</evidence>
<evidence type="ECO:0000256" key="3">
    <source>
        <dbReference type="ARBA" id="ARBA00022692"/>
    </source>
</evidence>
<keyword evidence="2" id="KW-1003">Cell membrane</keyword>
<keyword evidence="12" id="KW-1185">Reference proteome</keyword>
<name>A0A4S1CBN7_9BACT</name>
<dbReference type="InterPro" id="IPR017896">
    <property type="entry name" value="4Fe4S_Fe-S-bd"/>
</dbReference>
<reference evidence="11 12" key="1">
    <citation type="submission" date="2019-04" db="EMBL/GenBank/DDBJ databases">
        <title>Geobacter oryzae sp. nov., ferric-reducing bacteria isolated from paddy soil.</title>
        <authorList>
            <person name="Xu Z."/>
            <person name="Masuda Y."/>
            <person name="Itoh H."/>
            <person name="Senoo K."/>
        </authorList>
    </citation>
    <scope>NUCLEOTIDE SEQUENCE [LARGE SCALE GENOMIC DNA]</scope>
    <source>
        <strain evidence="11 12">Red111</strain>
    </source>
</reference>
<keyword evidence="7" id="KW-0411">Iron-sulfur</keyword>
<dbReference type="InterPro" id="IPR017900">
    <property type="entry name" value="4Fe4S_Fe_S_CS"/>
</dbReference>
<keyword evidence="3 9" id="KW-0812">Transmembrane</keyword>
<evidence type="ECO:0000256" key="5">
    <source>
        <dbReference type="ARBA" id="ARBA00022989"/>
    </source>
</evidence>
<dbReference type="Pfam" id="PF09335">
    <property type="entry name" value="VTT_dom"/>
    <property type="match status" value="1"/>
</dbReference>
<protein>
    <recommendedName>
        <fullName evidence="10">4Fe-4S ferredoxin-type domain-containing protein</fullName>
    </recommendedName>
</protein>
<feature type="domain" description="4Fe-4S ferredoxin-type" evidence="10">
    <location>
        <begin position="52"/>
        <end position="82"/>
    </location>
</feature>
<dbReference type="PANTHER" id="PTHR12677:SF59">
    <property type="entry name" value="GOLGI APPARATUS MEMBRANE PROTEIN TVP38-RELATED"/>
    <property type="match status" value="1"/>
</dbReference>
<proteinExistence type="predicted"/>
<feature type="transmembrane region" description="Helical" evidence="9">
    <location>
        <begin position="465"/>
        <end position="487"/>
    </location>
</feature>
<evidence type="ECO:0000256" key="9">
    <source>
        <dbReference type="SAM" id="Phobius"/>
    </source>
</evidence>
<dbReference type="InterPro" id="IPR004017">
    <property type="entry name" value="Cys_rich_dom"/>
</dbReference>
<dbReference type="Proteomes" id="UP000306416">
    <property type="component" value="Unassembled WGS sequence"/>
</dbReference>
<dbReference type="AlphaFoldDB" id="A0A4S1CBN7"/>
<feature type="transmembrane region" description="Helical" evidence="9">
    <location>
        <begin position="421"/>
        <end position="445"/>
    </location>
</feature>
<organism evidence="11 12">
    <name type="scientific">Geomonas terrae</name>
    <dbReference type="NCBI Taxonomy" id="2562681"/>
    <lineage>
        <taxon>Bacteria</taxon>
        <taxon>Pseudomonadati</taxon>
        <taxon>Thermodesulfobacteriota</taxon>
        <taxon>Desulfuromonadia</taxon>
        <taxon>Geobacterales</taxon>
        <taxon>Geobacteraceae</taxon>
        <taxon>Geomonas</taxon>
    </lineage>
</organism>
<keyword evidence="4" id="KW-0479">Metal-binding</keyword>
<feature type="transmembrane region" description="Helical" evidence="9">
    <location>
        <begin position="540"/>
        <end position="561"/>
    </location>
</feature>
<sequence length="608" mass="65648">MATGKTAVRPGLVELLAETKTGCTNCGVCVADCAFLKKEGTPGRIAGACDPGNPESLRTSFQCSLCGLCSQLCPERLDLDGMFLEMRREAVDRGFGHFREHAPLLAYERAGTSRRFSLYRLPEGCSTVFFPGCSLSGTRPDAVKRTFAELGKLDPATGIVFDCCLKPSHSLGRERYVNAMFDEMAGWLLRQGVKEVLVACPNCQVMFDTLGGGLRVSTVWERLAASGIPLAPASGTVTVHDPCVLRKAPEVHRAVRDLLRRQGVTVEEMPHSGESTLCCGKGGAVDMLDPALAGSWGALREREAAGRRTITYCAGCVQALGERTPTSHLVDMLFAPDETMAGRKKGTGGLLTYANRLLLKKSFKKKEGFIVTRERNHTAGQGERRKRPWQPIVLILLITAAVAGIRLSGAGEYLQQDHLRGLIASYGTLAPFIYVLIYSIAPVLFLPALPLTLVGGIVFGPFWGVVYTIVGATIGASLAFLVARYAARDWVASRLTGPKWARLDSEVAQHGWKVVAFTRLIPAFPFNLLNYAFGLTKIRFAHYVLTSFLCMLPATVAFIVFSSSLLELLSGRVSPGALAGIGLVLAVILAPVYYRRRKASAGGLAATE</sequence>
<dbReference type="EMBL" id="SRSC01000004">
    <property type="protein sequence ID" value="TGU70757.1"/>
    <property type="molecule type" value="Genomic_DNA"/>
</dbReference>
<evidence type="ECO:0000256" key="2">
    <source>
        <dbReference type="ARBA" id="ARBA00022475"/>
    </source>
</evidence>
<evidence type="ECO:0000256" key="1">
    <source>
        <dbReference type="ARBA" id="ARBA00004651"/>
    </source>
</evidence>
<dbReference type="InterPro" id="IPR032816">
    <property type="entry name" value="VTT_dom"/>
</dbReference>
<dbReference type="SUPFAM" id="SSF46548">
    <property type="entry name" value="alpha-helical ferredoxin"/>
    <property type="match status" value="1"/>
</dbReference>
<dbReference type="GO" id="GO:0051536">
    <property type="term" value="F:iron-sulfur cluster binding"/>
    <property type="evidence" value="ECO:0007669"/>
    <property type="project" value="UniProtKB-KW"/>
</dbReference>
<gene>
    <name evidence="11" type="ORF">E4633_17335</name>
</gene>
<keyword evidence="8 9" id="KW-0472">Membrane</keyword>
<dbReference type="Pfam" id="PF13534">
    <property type="entry name" value="Fer4_17"/>
    <property type="match status" value="1"/>
</dbReference>
<dbReference type="PANTHER" id="PTHR12677">
    <property type="entry name" value="GOLGI APPARATUS MEMBRANE PROTEIN TVP38-RELATED"/>
    <property type="match status" value="1"/>
</dbReference>
<keyword evidence="5 9" id="KW-1133">Transmembrane helix</keyword>
<evidence type="ECO:0000256" key="7">
    <source>
        <dbReference type="ARBA" id="ARBA00023014"/>
    </source>
</evidence>
<comment type="subcellular location">
    <subcellularLocation>
        <location evidence="1">Cell membrane</location>
        <topology evidence="1">Multi-pass membrane protein</topology>
    </subcellularLocation>
</comment>
<keyword evidence="6" id="KW-0408">Iron</keyword>
<evidence type="ECO:0000313" key="11">
    <source>
        <dbReference type="EMBL" id="TGU70757.1"/>
    </source>
</evidence>
<evidence type="ECO:0000256" key="4">
    <source>
        <dbReference type="ARBA" id="ARBA00022723"/>
    </source>
</evidence>
<dbReference type="PROSITE" id="PS00198">
    <property type="entry name" value="4FE4S_FER_1"/>
    <property type="match status" value="1"/>
</dbReference>
<dbReference type="InterPro" id="IPR015414">
    <property type="entry name" value="TMEM64"/>
</dbReference>
<dbReference type="Pfam" id="PF02754">
    <property type="entry name" value="CCG"/>
    <property type="match status" value="2"/>
</dbReference>
<feature type="transmembrane region" description="Helical" evidence="9">
    <location>
        <begin position="389"/>
        <end position="409"/>
    </location>
</feature>